<gene>
    <name evidence="6" type="ORF">C3747_104g130</name>
</gene>
<evidence type="ECO:0000256" key="3">
    <source>
        <dbReference type="ARBA" id="ARBA00022833"/>
    </source>
</evidence>
<dbReference type="InterPro" id="IPR013083">
    <property type="entry name" value="Znf_RING/FYVE/PHD"/>
</dbReference>
<dbReference type="EMBL" id="PRFC01000104">
    <property type="protein sequence ID" value="PWV07170.1"/>
    <property type="molecule type" value="Genomic_DNA"/>
</dbReference>
<dbReference type="GO" id="GO:0000785">
    <property type="term" value="C:chromatin"/>
    <property type="evidence" value="ECO:0007669"/>
    <property type="project" value="TreeGrafter"/>
</dbReference>
<dbReference type="VEuPathDB" id="TriTrypDB:TcCL_NonESM08006"/>
<dbReference type="GO" id="GO:0016925">
    <property type="term" value="P:protein sumoylation"/>
    <property type="evidence" value="ECO:0007669"/>
    <property type="project" value="TreeGrafter"/>
</dbReference>
<dbReference type="VEuPathDB" id="TriTrypDB:TCDM_02070"/>
<dbReference type="VEuPathDB" id="TriTrypDB:BCY84_01185"/>
<dbReference type="VEuPathDB" id="TriTrypDB:TcCLB.510445.30"/>
<dbReference type="GO" id="GO:0008270">
    <property type="term" value="F:zinc ion binding"/>
    <property type="evidence" value="ECO:0007669"/>
    <property type="project" value="UniProtKB-KW"/>
</dbReference>
<dbReference type="VEuPathDB" id="TriTrypDB:TcG_00955"/>
<dbReference type="VEuPathDB" id="TriTrypDB:ECC02_000352"/>
<organism evidence="6 7">
    <name type="scientific">Trypanosoma cruzi</name>
    <dbReference type="NCBI Taxonomy" id="5693"/>
    <lineage>
        <taxon>Eukaryota</taxon>
        <taxon>Discoba</taxon>
        <taxon>Euglenozoa</taxon>
        <taxon>Kinetoplastea</taxon>
        <taxon>Metakinetoplastina</taxon>
        <taxon>Trypanosomatida</taxon>
        <taxon>Trypanosomatidae</taxon>
        <taxon>Trypanosoma</taxon>
        <taxon>Schizotrypanum</taxon>
    </lineage>
</organism>
<reference evidence="6 7" key="1">
    <citation type="journal article" date="2018" name="Microb. Genom.">
        <title>Expanding an expanded genome: long-read sequencing of Trypanosoma cruzi.</title>
        <authorList>
            <person name="Berna L."/>
            <person name="Rodriguez M."/>
            <person name="Chiribao M.L."/>
            <person name="Parodi-Talice A."/>
            <person name="Pita S."/>
            <person name="Rijo G."/>
            <person name="Alvarez-Valin F."/>
            <person name="Robello C."/>
        </authorList>
    </citation>
    <scope>NUCLEOTIDE SEQUENCE [LARGE SCALE GENOMIC DNA]</scope>
    <source>
        <strain evidence="6 7">TCC</strain>
    </source>
</reference>
<dbReference type="VEuPathDB" id="TriTrypDB:C4B63_18g162"/>
<feature type="domain" description="SP-RING-type" evidence="5">
    <location>
        <begin position="35"/>
        <end position="120"/>
    </location>
</feature>
<dbReference type="PROSITE" id="PS51044">
    <property type="entry name" value="ZF_SP_RING"/>
    <property type="match status" value="1"/>
</dbReference>
<accession>A0A2V2WEV9</accession>
<dbReference type="VEuPathDB" id="TriTrypDB:TcYC6_0098870"/>
<dbReference type="VEuPathDB" id="TriTrypDB:TCSYLVIO_003378"/>
<dbReference type="Proteomes" id="UP000246078">
    <property type="component" value="Unassembled WGS sequence"/>
</dbReference>
<protein>
    <recommendedName>
        <fullName evidence="5">SP-RING-type domain-containing protein</fullName>
    </recommendedName>
</protein>
<evidence type="ECO:0000256" key="1">
    <source>
        <dbReference type="ARBA" id="ARBA00022723"/>
    </source>
</evidence>
<evidence type="ECO:0000256" key="2">
    <source>
        <dbReference type="ARBA" id="ARBA00022771"/>
    </source>
</evidence>
<dbReference type="VEuPathDB" id="TriTrypDB:TcBrA4_0027360"/>
<evidence type="ECO:0000256" key="4">
    <source>
        <dbReference type="PROSITE-ProRule" id="PRU00452"/>
    </source>
</evidence>
<sequence>MALWKGVIAAVYVDRIDMDALVDRVVLNYKMPPRRKRRDDVVGVQVKINCPITTLPLSIPVRGHLCEHMQCVELRSLLMQCARTNVWNCPLCWAPTTPDTIVVNYRLKEWLETHQSQLEKVDFVLETPAGVPLRPIWKRDIFRNVADVIALE</sequence>
<name>A0A2V2WEV9_TRYCR</name>
<dbReference type="PANTHER" id="PTHR10782:SF4">
    <property type="entry name" value="TONALLI, ISOFORM E"/>
    <property type="match status" value="1"/>
</dbReference>
<dbReference type="GO" id="GO:0061665">
    <property type="term" value="F:SUMO ligase activity"/>
    <property type="evidence" value="ECO:0007669"/>
    <property type="project" value="TreeGrafter"/>
</dbReference>
<dbReference type="Pfam" id="PF02891">
    <property type="entry name" value="zf-MIZ"/>
    <property type="match status" value="1"/>
</dbReference>
<comment type="caution">
    <text evidence="6">The sequence shown here is derived from an EMBL/GenBank/DDBJ whole genome shotgun (WGS) entry which is preliminary data.</text>
</comment>
<evidence type="ECO:0000313" key="6">
    <source>
        <dbReference type="EMBL" id="PWV07170.1"/>
    </source>
</evidence>
<dbReference type="AlphaFoldDB" id="A0A2V2WEV9"/>
<keyword evidence="1" id="KW-0479">Metal-binding</keyword>
<evidence type="ECO:0000313" key="7">
    <source>
        <dbReference type="Proteomes" id="UP000246078"/>
    </source>
</evidence>
<dbReference type="InterPro" id="IPR004181">
    <property type="entry name" value="Znf_MIZ"/>
</dbReference>
<dbReference type="SUPFAM" id="SSF57850">
    <property type="entry name" value="RING/U-box"/>
    <property type="match status" value="1"/>
</dbReference>
<dbReference type="Gene3D" id="3.30.40.10">
    <property type="entry name" value="Zinc/RING finger domain, C3HC4 (zinc finger)"/>
    <property type="match status" value="1"/>
</dbReference>
<dbReference type="VEuPathDB" id="TriTrypDB:C3747_104g130"/>
<dbReference type="VEuPathDB" id="TriTrypDB:Tc_MARK_2098"/>
<keyword evidence="2 4" id="KW-0863">Zinc-finger</keyword>
<dbReference type="PANTHER" id="PTHR10782">
    <property type="entry name" value="ZINC FINGER MIZ DOMAIN-CONTAINING PROTEIN"/>
    <property type="match status" value="1"/>
</dbReference>
<keyword evidence="3" id="KW-0862">Zinc</keyword>
<evidence type="ECO:0000259" key="5">
    <source>
        <dbReference type="PROSITE" id="PS51044"/>
    </source>
</evidence>
<proteinExistence type="predicted"/>